<dbReference type="SUPFAM" id="SSF46689">
    <property type="entry name" value="Homeodomain-like"/>
    <property type="match status" value="1"/>
</dbReference>
<dbReference type="InterPro" id="IPR009057">
    <property type="entry name" value="Homeodomain-like_sf"/>
</dbReference>
<dbReference type="PANTHER" id="PTHR33795">
    <property type="entry name" value="INSERTION ELEMENT IS150 PROTEIN INSJ"/>
    <property type="match status" value="1"/>
</dbReference>
<protein>
    <recommendedName>
        <fullName evidence="4">Insertion element IS150 protein InsJ-like helix-turn-helix domain-containing protein</fullName>
    </recommendedName>
</protein>
<gene>
    <name evidence="5" type="ORF">TresaDRAFT_2610</name>
</gene>
<dbReference type="PANTHER" id="PTHR33795:SF1">
    <property type="entry name" value="INSERTION ELEMENT IS150 PROTEIN INSJ"/>
    <property type="match status" value="1"/>
</dbReference>
<evidence type="ECO:0000256" key="1">
    <source>
        <dbReference type="ARBA" id="ARBA00038232"/>
    </source>
</evidence>
<sequence>MSKLNLEKKAAIVAHYMNTTDGYTNTAKEFGISESTVEMLVAQFKTNGIEGLTHKNGTYSGEFKMHVLEYQKQNSLSDKETAVYFKIPNRGTICIWRKKYLIGGYELLCRDGRGNPKNMATKKTKKNTEPETELEKLRKENEWLRMENAILKKLNALIQEEEESEQETKPESSEN</sequence>
<dbReference type="eggNOG" id="COG2963">
    <property type="taxonomic scope" value="Bacteria"/>
</dbReference>
<organism evidence="5 6">
    <name type="scientific">Treponema saccharophilum DSM 2985</name>
    <dbReference type="NCBI Taxonomy" id="907348"/>
    <lineage>
        <taxon>Bacteria</taxon>
        <taxon>Pseudomonadati</taxon>
        <taxon>Spirochaetota</taxon>
        <taxon>Spirochaetia</taxon>
        <taxon>Spirochaetales</taxon>
        <taxon>Treponemataceae</taxon>
        <taxon>Treponema</taxon>
    </lineage>
</organism>
<feature type="region of interest" description="Disordered" evidence="3">
    <location>
        <begin position="114"/>
        <end position="134"/>
    </location>
</feature>
<dbReference type="AlphaFoldDB" id="H7EHL1"/>
<dbReference type="Pfam" id="PF13518">
    <property type="entry name" value="HTH_28"/>
    <property type="match status" value="1"/>
</dbReference>
<feature type="coiled-coil region" evidence="2">
    <location>
        <begin position="134"/>
        <end position="164"/>
    </location>
</feature>
<name>H7EHL1_9SPIR</name>
<evidence type="ECO:0000313" key="5">
    <source>
        <dbReference type="EMBL" id="EIC02957.1"/>
    </source>
</evidence>
<feature type="domain" description="Insertion element IS150 protein InsJ-like helix-turn-helix" evidence="4">
    <location>
        <begin position="8"/>
        <end position="56"/>
    </location>
</feature>
<evidence type="ECO:0000256" key="2">
    <source>
        <dbReference type="SAM" id="Coils"/>
    </source>
</evidence>
<dbReference type="Proteomes" id="UP000003571">
    <property type="component" value="Unassembled WGS sequence"/>
</dbReference>
<evidence type="ECO:0000259" key="4">
    <source>
        <dbReference type="Pfam" id="PF13518"/>
    </source>
</evidence>
<dbReference type="EMBL" id="AGRW01000028">
    <property type="protein sequence ID" value="EIC02957.1"/>
    <property type="molecule type" value="Genomic_DNA"/>
</dbReference>
<comment type="caution">
    <text evidence="5">The sequence shown here is derived from an EMBL/GenBank/DDBJ whole genome shotgun (WGS) entry which is preliminary data.</text>
</comment>
<keyword evidence="2" id="KW-0175">Coiled coil</keyword>
<dbReference type="STRING" id="907348.TresaDRAFT_2610"/>
<evidence type="ECO:0000313" key="6">
    <source>
        <dbReference type="Proteomes" id="UP000003571"/>
    </source>
</evidence>
<reference evidence="5 6" key="1">
    <citation type="submission" date="2011-09" db="EMBL/GenBank/DDBJ databases">
        <title>The draft genome of Treponema saccharophilum DSM 2985.</title>
        <authorList>
            <consortium name="US DOE Joint Genome Institute (JGI-PGF)"/>
            <person name="Lucas S."/>
            <person name="Copeland A."/>
            <person name="Lapidus A."/>
            <person name="Glavina del Rio T."/>
            <person name="Dalin E."/>
            <person name="Tice H."/>
            <person name="Bruce D."/>
            <person name="Goodwin L."/>
            <person name="Pitluck S."/>
            <person name="Peters L."/>
            <person name="Kyrpides N."/>
            <person name="Mavromatis K."/>
            <person name="Ivanova N."/>
            <person name="Markowitz V."/>
            <person name="Cheng J.-F."/>
            <person name="Hugenholtz P."/>
            <person name="Woyke T."/>
            <person name="Wu D."/>
            <person name="Gronow S."/>
            <person name="Wellnitz S."/>
            <person name="Brambilla E."/>
            <person name="Klenk H.-P."/>
            <person name="Eisen J.A."/>
        </authorList>
    </citation>
    <scope>NUCLEOTIDE SEQUENCE [LARGE SCALE GENOMIC DNA]</scope>
    <source>
        <strain evidence="5 6">DSM 2985</strain>
    </source>
</reference>
<dbReference type="SUPFAM" id="SSF48295">
    <property type="entry name" value="TrpR-like"/>
    <property type="match status" value="1"/>
</dbReference>
<dbReference type="GO" id="GO:0043565">
    <property type="term" value="F:sequence-specific DNA binding"/>
    <property type="evidence" value="ECO:0007669"/>
    <property type="project" value="InterPro"/>
</dbReference>
<proteinExistence type="inferred from homology"/>
<dbReference type="InterPro" id="IPR055247">
    <property type="entry name" value="InsJ-like_HTH"/>
</dbReference>
<comment type="similarity">
    <text evidence="1">Belongs to the IS150/IS1296 orfA family.</text>
</comment>
<dbReference type="InterPro" id="IPR010921">
    <property type="entry name" value="Trp_repressor/repl_initiator"/>
</dbReference>
<dbReference type="PATRIC" id="fig|907348.3.peg.280"/>
<keyword evidence="6" id="KW-1185">Reference proteome</keyword>
<evidence type="ECO:0000256" key="3">
    <source>
        <dbReference type="SAM" id="MobiDB-lite"/>
    </source>
</evidence>
<accession>H7EHL1</accession>
<dbReference type="InterPro" id="IPR052057">
    <property type="entry name" value="IS150/IS1296_orfA-like"/>
</dbReference>